<dbReference type="SUPFAM" id="SSF52172">
    <property type="entry name" value="CheY-like"/>
    <property type="match status" value="1"/>
</dbReference>
<dbReference type="SMART" id="SM00448">
    <property type="entry name" value="REC"/>
    <property type="match status" value="1"/>
</dbReference>
<dbReference type="RefSeq" id="WP_209907425.1">
    <property type="nucleotide sequence ID" value="NZ_BAAAMI010000006.1"/>
</dbReference>
<keyword evidence="2" id="KW-0805">Transcription regulation</keyword>
<evidence type="ECO:0000259" key="6">
    <source>
        <dbReference type="PROSITE" id="PS50043"/>
    </source>
</evidence>
<protein>
    <submittedName>
        <fullName evidence="8">DNA-binding NarL/FixJ family response regulator</fullName>
    </submittedName>
</protein>
<feature type="domain" description="HTH luxR-type" evidence="6">
    <location>
        <begin position="147"/>
        <end position="212"/>
    </location>
</feature>
<dbReference type="PRINTS" id="PR00038">
    <property type="entry name" value="HTHLUXR"/>
</dbReference>
<gene>
    <name evidence="8" type="ORF">JOF46_002310</name>
</gene>
<reference evidence="8 9" key="1">
    <citation type="submission" date="2021-03" db="EMBL/GenBank/DDBJ databases">
        <title>Sequencing the genomes of 1000 actinobacteria strains.</title>
        <authorList>
            <person name="Klenk H.-P."/>
        </authorList>
    </citation>
    <scope>NUCLEOTIDE SEQUENCE [LARGE SCALE GENOMIC DNA]</scope>
    <source>
        <strain evidence="8 9">DSM 15454</strain>
    </source>
</reference>
<dbReference type="Gene3D" id="3.40.50.2300">
    <property type="match status" value="1"/>
</dbReference>
<dbReference type="CDD" id="cd17535">
    <property type="entry name" value="REC_NarL-like"/>
    <property type="match status" value="1"/>
</dbReference>
<evidence type="ECO:0000256" key="1">
    <source>
        <dbReference type="ARBA" id="ARBA00022553"/>
    </source>
</evidence>
<dbReference type="Pfam" id="PF00072">
    <property type="entry name" value="Response_reg"/>
    <property type="match status" value="1"/>
</dbReference>
<name>A0ABS4WDW3_9MICC</name>
<evidence type="ECO:0000256" key="5">
    <source>
        <dbReference type="PROSITE-ProRule" id="PRU00169"/>
    </source>
</evidence>
<dbReference type="PANTHER" id="PTHR43214">
    <property type="entry name" value="TWO-COMPONENT RESPONSE REGULATOR"/>
    <property type="match status" value="1"/>
</dbReference>
<evidence type="ECO:0000259" key="7">
    <source>
        <dbReference type="PROSITE" id="PS50110"/>
    </source>
</evidence>
<evidence type="ECO:0000313" key="8">
    <source>
        <dbReference type="EMBL" id="MBP2374398.1"/>
    </source>
</evidence>
<keyword evidence="1 5" id="KW-0597">Phosphoprotein</keyword>
<comment type="caution">
    <text evidence="8">The sequence shown here is derived from an EMBL/GenBank/DDBJ whole genome shotgun (WGS) entry which is preliminary data.</text>
</comment>
<dbReference type="SMART" id="SM00421">
    <property type="entry name" value="HTH_LUXR"/>
    <property type="match status" value="1"/>
</dbReference>
<dbReference type="InterPro" id="IPR058245">
    <property type="entry name" value="NreC/VraR/RcsB-like_REC"/>
</dbReference>
<dbReference type="Pfam" id="PF00196">
    <property type="entry name" value="GerE"/>
    <property type="match status" value="1"/>
</dbReference>
<dbReference type="InterPro" id="IPR011006">
    <property type="entry name" value="CheY-like_superfamily"/>
</dbReference>
<dbReference type="SUPFAM" id="SSF46894">
    <property type="entry name" value="C-terminal effector domain of the bipartite response regulators"/>
    <property type="match status" value="1"/>
</dbReference>
<evidence type="ECO:0000256" key="4">
    <source>
        <dbReference type="ARBA" id="ARBA00023163"/>
    </source>
</evidence>
<dbReference type="EMBL" id="JAGIOE010000001">
    <property type="protein sequence ID" value="MBP2374398.1"/>
    <property type="molecule type" value="Genomic_DNA"/>
</dbReference>
<dbReference type="Proteomes" id="UP000766570">
    <property type="component" value="Unassembled WGS sequence"/>
</dbReference>
<keyword evidence="9" id="KW-1185">Reference proteome</keyword>
<dbReference type="CDD" id="cd06170">
    <property type="entry name" value="LuxR_C_like"/>
    <property type="match status" value="1"/>
</dbReference>
<dbReference type="InterPro" id="IPR000792">
    <property type="entry name" value="Tscrpt_reg_LuxR_C"/>
</dbReference>
<accession>A0ABS4WDW3</accession>
<dbReference type="PANTHER" id="PTHR43214:SF24">
    <property type="entry name" value="TRANSCRIPTIONAL REGULATORY PROTEIN NARL-RELATED"/>
    <property type="match status" value="1"/>
</dbReference>
<feature type="domain" description="Response regulatory" evidence="7">
    <location>
        <begin position="6"/>
        <end position="123"/>
    </location>
</feature>
<dbReference type="InterPro" id="IPR039420">
    <property type="entry name" value="WalR-like"/>
</dbReference>
<feature type="modified residue" description="4-aspartylphosphate" evidence="5">
    <location>
        <position position="58"/>
    </location>
</feature>
<evidence type="ECO:0000256" key="3">
    <source>
        <dbReference type="ARBA" id="ARBA00023125"/>
    </source>
</evidence>
<organism evidence="8 9">
    <name type="scientific">Paeniglutamicibacter psychrophenolicus</name>
    <dbReference type="NCBI Taxonomy" id="257454"/>
    <lineage>
        <taxon>Bacteria</taxon>
        <taxon>Bacillati</taxon>
        <taxon>Actinomycetota</taxon>
        <taxon>Actinomycetes</taxon>
        <taxon>Micrococcales</taxon>
        <taxon>Micrococcaceae</taxon>
        <taxon>Paeniglutamicibacter</taxon>
    </lineage>
</organism>
<dbReference type="GO" id="GO:0003677">
    <property type="term" value="F:DNA binding"/>
    <property type="evidence" value="ECO:0007669"/>
    <property type="project" value="UniProtKB-KW"/>
</dbReference>
<dbReference type="PROSITE" id="PS50110">
    <property type="entry name" value="RESPONSE_REGULATORY"/>
    <property type="match status" value="1"/>
</dbReference>
<sequence>MSAHIRVLVVDDHPIYRKGLLAALAGEPDVEVAGEAASAEEALQMLGVLEGIGVVLMDLNMPGVGGLAAIGAVEREHPGVRVLVLTMTGGDASVDAALRAGAAGYLVKGANQERIVSAIRSVAAGEMVLGAEVAGHLSRTLRRMPVAAGAFGELSAREREVLELLARGLDNALIARTLFLSEKTVRNNASAIFAKLGAGSRARAVALARDAGFGTNNKGDGPG</sequence>
<dbReference type="InterPro" id="IPR001789">
    <property type="entry name" value="Sig_transdc_resp-reg_receiver"/>
</dbReference>
<dbReference type="PROSITE" id="PS00622">
    <property type="entry name" value="HTH_LUXR_1"/>
    <property type="match status" value="1"/>
</dbReference>
<evidence type="ECO:0000256" key="2">
    <source>
        <dbReference type="ARBA" id="ARBA00023015"/>
    </source>
</evidence>
<dbReference type="PROSITE" id="PS50043">
    <property type="entry name" value="HTH_LUXR_2"/>
    <property type="match status" value="1"/>
</dbReference>
<keyword evidence="4" id="KW-0804">Transcription</keyword>
<evidence type="ECO:0000313" key="9">
    <source>
        <dbReference type="Proteomes" id="UP000766570"/>
    </source>
</evidence>
<keyword evidence="3 8" id="KW-0238">DNA-binding</keyword>
<dbReference type="InterPro" id="IPR016032">
    <property type="entry name" value="Sig_transdc_resp-reg_C-effctor"/>
</dbReference>
<proteinExistence type="predicted"/>